<evidence type="ECO:0000256" key="1">
    <source>
        <dbReference type="SAM" id="MobiDB-lite"/>
    </source>
</evidence>
<gene>
    <name evidence="2" type="ORF">PMIN01_07291</name>
</gene>
<proteinExistence type="predicted"/>
<protein>
    <submittedName>
        <fullName evidence="2">Uncharacterized protein</fullName>
    </submittedName>
</protein>
<evidence type="ECO:0000313" key="2">
    <source>
        <dbReference type="EMBL" id="KAF9734388.1"/>
    </source>
</evidence>
<feature type="region of interest" description="Disordered" evidence="1">
    <location>
        <begin position="57"/>
        <end position="78"/>
    </location>
</feature>
<organism evidence="2 3">
    <name type="scientific">Paraphaeosphaeria minitans</name>
    <dbReference type="NCBI Taxonomy" id="565426"/>
    <lineage>
        <taxon>Eukaryota</taxon>
        <taxon>Fungi</taxon>
        <taxon>Dikarya</taxon>
        <taxon>Ascomycota</taxon>
        <taxon>Pezizomycotina</taxon>
        <taxon>Dothideomycetes</taxon>
        <taxon>Pleosporomycetidae</taxon>
        <taxon>Pleosporales</taxon>
        <taxon>Massarineae</taxon>
        <taxon>Didymosphaeriaceae</taxon>
        <taxon>Paraphaeosphaeria</taxon>
    </lineage>
</organism>
<accession>A0A9P6GFM4</accession>
<name>A0A9P6GFM4_9PLEO</name>
<reference evidence="2" key="1">
    <citation type="journal article" date="2020" name="Mol. Plant Microbe Interact.">
        <title>Genome Sequence of the Biocontrol Agent Coniothyrium minitans strain Conio (IMI 134523).</title>
        <authorList>
            <person name="Patel D."/>
            <person name="Shittu T.A."/>
            <person name="Baroncelli R."/>
            <person name="Muthumeenakshi S."/>
            <person name="Osborne T.H."/>
            <person name="Janganan T.K."/>
            <person name="Sreenivasaprasad S."/>
        </authorList>
    </citation>
    <scope>NUCLEOTIDE SEQUENCE</scope>
    <source>
        <strain evidence="2">Conio</strain>
    </source>
</reference>
<dbReference type="OrthoDB" id="10330891at2759"/>
<keyword evidence="3" id="KW-1185">Reference proteome</keyword>
<dbReference type="Proteomes" id="UP000756921">
    <property type="component" value="Unassembled WGS sequence"/>
</dbReference>
<dbReference type="EMBL" id="WJXW01000007">
    <property type="protein sequence ID" value="KAF9734388.1"/>
    <property type="molecule type" value="Genomic_DNA"/>
</dbReference>
<evidence type="ECO:0000313" key="3">
    <source>
        <dbReference type="Proteomes" id="UP000756921"/>
    </source>
</evidence>
<comment type="caution">
    <text evidence="2">The sequence shown here is derived from an EMBL/GenBank/DDBJ whole genome shotgun (WGS) entry which is preliminary data.</text>
</comment>
<sequence length="93" mass="10260">MRSLPLSVALVYTSPSYPISSSTTTLKGDTAAWTQPRQLAVDALIFIRSMHFSISKAGSDRHSEARRHKLRHPAGTGGALLTRAHDYDLINKR</sequence>
<dbReference type="AlphaFoldDB" id="A0A9P6GFM4"/>